<dbReference type="Proteomes" id="UP000324222">
    <property type="component" value="Unassembled WGS sequence"/>
</dbReference>
<evidence type="ECO:0000313" key="2">
    <source>
        <dbReference type="Proteomes" id="UP000324222"/>
    </source>
</evidence>
<proteinExistence type="predicted"/>
<reference evidence="1 2" key="1">
    <citation type="submission" date="2019-05" db="EMBL/GenBank/DDBJ databases">
        <title>Another draft genome of Portunus trituberculatus and its Hox gene families provides insights of decapod evolution.</title>
        <authorList>
            <person name="Jeong J.-H."/>
            <person name="Song I."/>
            <person name="Kim S."/>
            <person name="Choi T."/>
            <person name="Kim D."/>
            <person name="Ryu S."/>
            <person name="Kim W."/>
        </authorList>
    </citation>
    <scope>NUCLEOTIDE SEQUENCE [LARGE SCALE GENOMIC DNA]</scope>
    <source>
        <tissue evidence="1">Muscle</tissue>
    </source>
</reference>
<name>A0A5B7IR87_PORTR</name>
<evidence type="ECO:0000313" key="1">
    <source>
        <dbReference type="EMBL" id="MPC84619.1"/>
    </source>
</evidence>
<keyword evidence="2" id="KW-1185">Reference proteome</keyword>
<sequence>MWCAGSHGEPLTCCWALREAAGCSMSPGCTAPWRPTPGRLRNPLSWRPLLPVLR</sequence>
<organism evidence="1 2">
    <name type="scientific">Portunus trituberculatus</name>
    <name type="common">Swimming crab</name>
    <name type="synonym">Neptunus trituberculatus</name>
    <dbReference type="NCBI Taxonomy" id="210409"/>
    <lineage>
        <taxon>Eukaryota</taxon>
        <taxon>Metazoa</taxon>
        <taxon>Ecdysozoa</taxon>
        <taxon>Arthropoda</taxon>
        <taxon>Crustacea</taxon>
        <taxon>Multicrustacea</taxon>
        <taxon>Malacostraca</taxon>
        <taxon>Eumalacostraca</taxon>
        <taxon>Eucarida</taxon>
        <taxon>Decapoda</taxon>
        <taxon>Pleocyemata</taxon>
        <taxon>Brachyura</taxon>
        <taxon>Eubrachyura</taxon>
        <taxon>Portunoidea</taxon>
        <taxon>Portunidae</taxon>
        <taxon>Portuninae</taxon>
        <taxon>Portunus</taxon>
    </lineage>
</organism>
<dbReference type="EMBL" id="VSRR010065907">
    <property type="protein sequence ID" value="MPC84619.1"/>
    <property type="molecule type" value="Genomic_DNA"/>
</dbReference>
<gene>
    <name evidence="1" type="ORF">E2C01_079363</name>
</gene>
<comment type="caution">
    <text evidence="1">The sequence shown here is derived from an EMBL/GenBank/DDBJ whole genome shotgun (WGS) entry which is preliminary data.</text>
</comment>
<dbReference type="AlphaFoldDB" id="A0A5B7IR87"/>
<accession>A0A5B7IR87</accession>
<protein>
    <submittedName>
        <fullName evidence="1">Uncharacterized protein</fullName>
    </submittedName>
</protein>